<reference evidence="11" key="2">
    <citation type="submission" date="2025-08" db="UniProtKB">
        <authorList>
            <consortium name="Ensembl"/>
        </authorList>
    </citation>
    <scope>IDENTIFICATION</scope>
</reference>
<gene>
    <name evidence="11" type="primary">GRAP2</name>
    <name evidence="11" type="synonym">grap2a</name>
</gene>
<dbReference type="InterPro" id="IPR001452">
    <property type="entry name" value="SH3_domain"/>
</dbReference>
<dbReference type="GeneTree" id="ENSGT00940000157307"/>
<name>A0A667Z5F3_9TELE</name>
<dbReference type="SMART" id="SM00252">
    <property type="entry name" value="SH2"/>
    <property type="match status" value="1"/>
</dbReference>
<dbReference type="PROSITE" id="PS50002">
    <property type="entry name" value="SH3"/>
    <property type="match status" value="2"/>
</dbReference>
<keyword evidence="4" id="KW-0449">Lipoprotein</keyword>
<evidence type="ECO:0000256" key="7">
    <source>
        <dbReference type="PROSITE-ProRule" id="PRU00191"/>
    </source>
</evidence>
<dbReference type="PRINTS" id="PR00452">
    <property type="entry name" value="SH3DOMAIN"/>
</dbReference>
<dbReference type="AlphaFoldDB" id="A0A667Z5F3"/>
<dbReference type="CDD" id="cd09941">
    <property type="entry name" value="SH2_Grb2_like"/>
    <property type="match status" value="1"/>
</dbReference>
<protein>
    <recommendedName>
        <fullName evidence="6">Osteoclast-stimulating factor 1</fullName>
    </recommendedName>
</protein>
<dbReference type="PRINTS" id="PR00401">
    <property type="entry name" value="SH2DOMAIN"/>
</dbReference>
<proteinExistence type="predicted"/>
<dbReference type="Gene3D" id="3.30.505.10">
    <property type="entry name" value="SH2 domain"/>
    <property type="match status" value="1"/>
</dbReference>
<organism evidence="11 12">
    <name type="scientific">Myripristis murdjan</name>
    <name type="common">pinecone soldierfish</name>
    <dbReference type="NCBI Taxonomy" id="586833"/>
    <lineage>
        <taxon>Eukaryota</taxon>
        <taxon>Metazoa</taxon>
        <taxon>Chordata</taxon>
        <taxon>Craniata</taxon>
        <taxon>Vertebrata</taxon>
        <taxon>Euteleostomi</taxon>
        <taxon>Actinopterygii</taxon>
        <taxon>Neopterygii</taxon>
        <taxon>Teleostei</taxon>
        <taxon>Neoteleostei</taxon>
        <taxon>Acanthomorphata</taxon>
        <taxon>Holocentriformes</taxon>
        <taxon>Holocentridae</taxon>
        <taxon>Myripristis</taxon>
    </lineage>
</organism>
<dbReference type="InterPro" id="IPR036028">
    <property type="entry name" value="SH3-like_dom_sf"/>
</dbReference>
<feature type="domain" description="SH2" evidence="9">
    <location>
        <begin position="58"/>
        <end position="149"/>
    </location>
</feature>
<evidence type="ECO:0000256" key="8">
    <source>
        <dbReference type="PROSITE-ProRule" id="PRU00192"/>
    </source>
</evidence>
<evidence type="ECO:0000256" key="4">
    <source>
        <dbReference type="ARBA" id="ARBA00023288"/>
    </source>
</evidence>
<dbReference type="CDD" id="cd11804">
    <property type="entry name" value="SH3_GRB2_like_N"/>
    <property type="match status" value="1"/>
</dbReference>
<dbReference type="PROSITE" id="PS50001">
    <property type="entry name" value="SH2"/>
    <property type="match status" value="1"/>
</dbReference>
<dbReference type="InterPro" id="IPR000980">
    <property type="entry name" value="SH2"/>
</dbReference>
<keyword evidence="12" id="KW-1185">Reference proteome</keyword>
<dbReference type="SMART" id="SM00326">
    <property type="entry name" value="SH3"/>
    <property type="match status" value="2"/>
</dbReference>
<evidence type="ECO:0000313" key="11">
    <source>
        <dbReference type="Ensembl" id="ENSMMDP00005033843.1"/>
    </source>
</evidence>
<evidence type="ECO:0000256" key="3">
    <source>
        <dbReference type="ARBA" id="ARBA00023043"/>
    </source>
</evidence>
<evidence type="ECO:0000259" key="10">
    <source>
        <dbReference type="PROSITE" id="PS50002"/>
    </source>
</evidence>
<comment type="function">
    <text evidence="5">Induces bone resorption, acting probably through a signaling cascade which results in the secretion of factor(s) enhancing osteoclast formation and activity.</text>
</comment>
<dbReference type="PRINTS" id="PR00499">
    <property type="entry name" value="P67PHOX"/>
</dbReference>
<dbReference type="Ensembl" id="ENSMMDT00005034587.1">
    <property type="protein sequence ID" value="ENSMMDP00005033843.1"/>
    <property type="gene ID" value="ENSMMDG00005015911.1"/>
</dbReference>
<keyword evidence="3" id="KW-0040">ANK repeat</keyword>
<sequence>MEARGKYDFNATADDELSFRKGDILKVLATQDDWYKAEMHGKEGYIPQNYVELHTPRWFQEKASRGSAEELLKNEGVGGFLIRGSQSSPGDLSISVKHESDVQHFKVMRDANGQYYLWADKFSSLNKLVDFYKTTSISKQREIYLNDGTLDSKTAMQVQAMYDFTAEEDDELGFCAGEIIEVLDRSDASWWKGRLRGRSGLFPANYTQHVG</sequence>
<dbReference type="InterPro" id="IPR036860">
    <property type="entry name" value="SH2_dom_sf"/>
</dbReference>
<dbReference type="InParanoid" id="A0A667Z5F3"/>
<dbReference type="Proteomes" id="UP000472263">
    <property type="component" value="Chromosome 8"/>
</dbReference>
<dbReference type="SUPFAM" id="SSF50044">
    <property type="entry name" value="SH3-domain"/>
    <property type="match status" value="2"/>
</dbReference>
<keyword evidence="1 8" id="KW-0728">SH3 domain</keyword>
<keyword evidence="2 7" id="KW-0727">SH2 domain</keyword>
<feature type="domain" description="SH3" evidence="10">
    <location>
        <begin position="1"/>
        <end position="56"/>
    </location>
</feature>
<dbReference type="FunCoup" id="A0A667Z5F3">
    <property type="interactions" value="408"/>
</dbReference>
<evidence type="ECO:0000256" key="6">
    <source>
        <dbReference type="ARBA" id="ARBA00040640"/>
    </source>
</evidence>
<accession>A0A667Z5F3</accession>
<evidence type="ECO:0000256" key="5">
    <source>
        <dbReference type="ARBA" id="ARBA00037432"/>
    </source>
</evidence>
<evidence type="ECO:0000313" key="12">
    <source>
        <dbReference type="Proteomes" id="UP000472263"/>
    </source>
</evidence>
<reference evidence="11" key="1">
    <citation type="submission" date="2019-06" db="EMBL/GenBank/DDBJ databases">
        <authorList>
            <consortium name="Wellcome Sanger Institute Data Sharing"/>
        </authorList>
    </citation>
    <scope>NUCLEOTIDE SEQUENCE [LARGE SCALE GENOMIC DNA]</scope>
</reference>
<feature type="domain" description="SH3" evidence="10">
    <location>
        <begin position="153"/>
        <end position="211"/>
    </location>
</feature>
<reference evidence="11" key="3">
    <citation type="submission" date="2025-09" db="UniProtKB">
        <authorList>
            <consortium name="Ensembl"/>
        </authorList>
    </citation>
    <scope>IDENTIFICATION</scope>
</reference>
<dbReference type="Gene3D" id="2.30.30.40">
    <property type="entry name" value="SH3 Domains"/>
    <property type="match status" value="2"/>
</dbReference>
<dbReference type="InterPro" id="IPR043539">
    <property type="entry name" value="Grb2-like"/>
</dbReference>
<evidence type="ECO:0000256" key="1">
    <source>
        <dbReference type="ARBA" id="ARBA00022443"/>
    </source>
</evidence>
<evidence type="ECO:0000259" key="9">
    <source>
        <dbReference type="PROSITE" id="PS50001"/>
    </source>
</evidence>
<evidence type="ECO:0000256" key="2">
    <source>
        <dbReference type="ARBA" id="ARBA00022999"/>
    </source>
</evidence>
<dbReference type="Pfam" id="PF00018">
    <property type="entry name" value="SH3_1"/>
    <property type="match status" value="2"/>
</dbReference>
<dbReference type="SUPFAM" id="SSF55550">
    <property type="entry name" value="SH2 domain"/>
    <property type="match status" value="1"/>
</dbReference>
<dbReference type="Pfam" id="PF00017">
    <property type="entry name" value="SH2"/>
    <property type="match status" value="1"/>
</dbReference>
<dbReference type="PANTHER" id="PTHR46037">
    <property type="entry name" value="PROTEIN ENHANCER OF SEVENLESS 2B"/>
    <property type="match status" value="1"/>
</dbReference>
<dbReference type="FunFam" id="2.30.30.40:FF:000072">
    <property type="entry name" value="Unconventional Myosin IB"/>
    <property type="match status" value="2"/>
</dbReference>